<evidence type="ECO:0000313" key="6">
    <source>
        <dbReference type="Proteomes" id="UP000245771"/>
    </source>
</evidence>
<dbReference type="InterPro" id="IPR012677">
    <property type="entry name" value="Nucleotide-bd_a/b_plait_sf"/>
</dbReference>
<dbReference type="RefSeq" id="XP_025355851.1">
    <property type="nucleotide sequence ID" value="XM_025500884.1"/>
</dbReference>
<dbReference type="InterPro" id="IPR000504">
    <property type="entry name" value="RRM_dom"/>
</dbReference>
<feature type="compositionally biased region" description="Low complexity" evidence="3">
    <location>
        <begin position="1"/>
        <end position="11"/>
    </location>
</feature>
<feature type="compositionally biased region" description="Gly residues" evidence="3">
    <location>
        <begin position="435"/>
        <end position="446"/>
    </location>
</feature>
<keyword evidence="1 2" id="KW-0694">RNA-binding</keyword>
<dbReference type="PANTHER" id="PTHR23189">
    <property type="entry name" value="RNA RECOGNITION MOTIF-CONTAINING"/>
    <property type="match status" value="1"/>
</dbReference>
<feature type="compositionally biased region" description="Pro residues" evidence="3">
    <location>
        <begin position="55"/>
        <end position="69"/>
    </location>
</feature>
<dbReference type="SUPFAM" id="SSF54928">
    <property type="entry name" value="RNA-binding domain, RBD"/>
    <property type="match status" value="1"/>
</dbReference>
<reference evidence="5 6" key="1">
    <citation type="journal article" date="2018" name="Mol. Biol. Evol.">
        <title>Broad Genomic Sampling Reveals a Smut Pathogenic Ancestry of the Fungal Clade Ustilaginomycotina.</title>
        <authorList>
            <person name="Kijpornyongpan T."/>
            <person name="Mondo S.J."/>
            <person name="Barry K."/>
            <person name="Sandor L."/>
            <person name="Lee J."/>
            <person name="Lipzen A."/>
            <person name="Pangilinan J."/>
            <person name="LaButti K."/>
            <person name="Hainaut M."/>
            <person name="Henrissat B."/>
            <person name="Grigoriev I.V."/>
            <person name="Spatafora J.W."/>
            <person name="Aime M.C."/>
        </authorList>
    </citation>
    <scope>NUCLEOTIDE SEQUENCE [LARGE SCALE GENOMIC DNA]</scope>
    <source>
        <strain evidence="5 6">MCA 3882</strain>
    </source>
</reference>
<evidence type="ECO:0000256" key="1">
    <source>
        <dbReference type="ARBA" id="ARBA00022884"/>
    </source>
</evidence>
<accession>A0A316VD26</accession>
<dbReference type="InParanoid" id="A0A316VD26"/>
<name>A0A316VD26_9BASI</name>
<evidence type="ECO:0000313" key="5">
    <source>
        <dbReference type="EMBL" id="PWN35549.1"/>
    </source>
</evidence>
<dbReference type="PROSITE" id="PS50102">
    <property type="entry name" value="RRM"/>
    <property type="match status" value="1"/>
</dbReference>
<feature type="region of interest" description="Disordered" evidence="3">
    <location>
        <begin position="1"/>
        <end position="196"/>
    </location>
</feature>
<dbReference type="Proteomes" id="UP000245771">
    <property type="component" value="Unassembled WGS sequence"/>
</dbReference>
<feature type="region of interest" description="Disordered" evidence="3">
    <location>
        <begin position="400"/>
        <end position="603"/>
    </location>
</feature>
<feature type="compositionally biased region" description="Polar residues" evidence="3">
    <location>
        <begin position="509"/>
        <end position="518"/>
    </location>
</feature>
<dbReference type="OrthoDB" id="439808at2759"/>
<organism evidence="5 6">
    <name type="scientific">Meira miltonrushii</name>
    <dbReference type="NCBI Taxonomy" id="1280837"/>
    <lineage>
        <taxon>Eukaryota</taxon>
        <taxon>Fungi</taxon>
        <taxon>Dikarya</taxon>
        <taxon>Basidiomycota</taxon>
        <taxon>Ustilaginomycotina</taxon>
        <taxon>Exobasidiomycetes</taxon>
        <taxon>Exobasidiales</taxon>
        <taxon>Brachybasidiaceae</taxon>
        <taxon>Meira</taxon>
    </lineage>
</organism>
<keyword evidence="6" id="KW-1185">Reference proteome</keyword>
<feature type="compositionally biased region" description="Low complexity" evidence="3">
    <location>
        <begin position="492"/>
        <end position="501"/>
    </location>
</feature>
<feature type="compositionally biased region" description="Low complexity" evidence="3">
    <location>
        <begin position="403"/>
        <end position="414"/>
    </location>
</feature>
<proteinExistence type="predicted"/>
<feature type="compositionally biased region" description="Low complexity" evidence="3">
    <location>
        <begin position="571"/>
        <end position="596"/>
    </location>
</feature>
<sequence length="621" mass="64589">MNSQNPYGGYSAPPPRGAGRGGSQLPNRPPPPLSYGAGGGAPSVAVPAGGSGYSGPPPLHLGGGGPPPSFGQNYGPGARDNYNSGPPPGMAGGGRPPIAAPQYGGGGGGMGYDAGPPDNGYGGPASRFAPNAGPPPRPIGMGGPPAPYGSQYGGGGNGWNDDAGQQPRKRSRTDHDGGGGGGRGGGGGPRGGGGELEYQDFLKERLKRERPGRTLFVRNVDFRCVIPELRQQFESFGEVKSWFDLIEKRGIAFISYYDIRSAEVAKEAMQAHRINGRELDVHYSLPRESELSKRCDRDKDQGTLLAVLRGGDPNLSDDEVRSVFSQFGELRDLRPNDQYTGRLVDFWDCRATKRAYDSLENSPYRGGTWQLSFEWDLGMENRMPDMQKHERDRERLRSMNYQPGEAGPRPGAEGQFDNQGGGRYARGSSQESGQGSYGRGGGGYGQYGQQSSAPSGYGPPSTGANQYGGGGTKRGYDYDNSPSQEPPMRRWGQPANANHGPPGNGGQSYGTPPVQSGSRPIAGLPPTSSTFSPPNQANAGPGAGGSDRLEQAQKVQQLLASLKSGGGGANAAGSPSNRPPSASTPNANAAVSPPTAGSNSGALPSNIAALLQMAQSKSGQK</sequence>
<dbReference type="InterPro" id="IPR035979">
    <property type="entry name" value="RBD_domain_sf"/>
</dbReference>
<dbReference type="AlphaFoldDB" id="A0A316VD26"/>
<dbReference type="GeneID" id="37022665"/>
<dbReference type="GO" id="GO:0003723">
    <property type="term" value="F:RNA binding"/>
    <property type="evidence" value="ECO:0007669"/>
    <property type="project" value="UniProtKB-UniRule"/>
</dbReference>
<evidence type="ECO:0000256" key="2">
    <source>
        <dbReference type="PROSITE-ProRule" id="PRU00176"/>
    </source>
</evidence>
<gene>
    <name evidence="5" type="ORF">FA14DRAFT_178918</name>
</gene>
<feature type="compositionally biased region" description="Gly residues" evidence="3">
    <location>
        <begin position="103"/>
        <end position="112"/>
    </location>
</feature>
<protein>
    <recommendedName>
        <fullName evidence="4">RRM domain-containing protein</fullName>
    </recommendedName>
</protein>
<dbReference type="Pfam" id="PF00076">
    <property type="entry name" value="RRM_1"/>
    <property type="match status" value="1"/>
</dbReference>
<feature type="compositionally biased region" description="Gly residues" evidence="3">
    <location>
        <begin position="178"/>
        <end position="195"/>
    </location>
</feature>
<evidence type="ECO:0000256" key="3">
    <source>
        <dbReference type="SAM" id="MobiDB-lite"/>
    </source>
</evidence>
<dbReference type="CDD" id="cd12524">
    <property type="entry name" value="RRM1_MEI2_like"/>
    <property type="match status" value="1"/>
</dbReference>
<dbReference type="EMBL" id="KZ819603">
    <property type="protein sequence ID" value="PWN35549.1"/>
    <property type="molecule type" value="Genomic_DNA"/>
</dbReference>
<feature type="domain" description="RRM" evidence="4">
    <location>
        <begin position="213"/>
        <end position="286"/>
    </location>
</feature>
<evidence type="ECO:0000259" key="4">
    <source>
        <dbReference type="PROSITE" id="PS50102"/>
    </source>
</evidence>
<dbReference type="SMART" id="SM00360">
    <property type="entry name" value="RRM"/>
    <property type="match status" value="1"/>
</dbReference>
<dbReference type="InterPro" id="IPR034453">
    <property type="entry name" value="MEI2-like_RRM1"/>
</dbReference>
<feature type="compositionally biased region" description="Low complexity" evidence="3">
    <location>
        <begin position="447"/>
        <end position="463"/>
    </location>
</feature>
<dbReference type="Gene3D" id="3.30.70.330">
    <property type="match status" value="1"/>
</dbReference>